<feature type="domain" description="USP" evidence="18">
    <location>
        <begin position="314"/>
        <end position="815"/>
    </location>
</feature>
<dbReference type="PROSITE" id="PS00972">
    <property type="entry name" value="USP_1"/>
    <property type="match status" value="1"/>
</dbReference>
<feature type="active site" description="Proton acceptor" evidence="12">
    <location>
        <position position="777"/>
    </location>
</feature>
<feature type="binding site" evidence="13">
    <location>
        <position position="183"/>
    </location>
    <ligand>
        <name>Zn(2+)</name>
        <dbReference type="ChEBI" id="CHEBI:29105"/>
    </ligand>
</feature>
<keyword evidence="4 11" id="KW-0479">Metal-binding</keyword>
<evidence type="ECO:0000259" key="17">
    <source>
        <dbReference type="PROSITE" id="PS50030"/>
    </source>
</evidence>
<dbReference type="SUPFAM" id="SSF54001">
    <property type="entry name" value="Cysteine proteinases"/>
    <property type="match status" value="1"/>
</dbReference>
<sequence length="817" mass="91226">MELLRSHLSRVRIPEPTNRIYKNECCVSFDTPRSEGGLYVDMSSFLAFGKEYVGWNYEKTGNPVYLHIQQRPKPVPEDRPLKKPTLLAIGVEGGFDYQEIEYEETHNIVILPEYVSLPFPSVELPEKIRLAVDAVLLAEGAERKEQLAAWTAEKKKVSTYALGLQQINNGVVVPPSGWKCCKCNKSDNLWLNLTDGMILCGRRNWDGSGGNNHAIEHYKETNFPLAVKLGTITADLESAGHDIFSDVFSYPEDDTIEDPLLAQHLAFFGIDFSSLQKTEMTTAERELDQNTNFDWNRIQESGQEVELLFGPGYTGLLNLGNSCYMASTIQVVFTTHAFNARYHKNQSLKKAFAMAPSDPTLDLNMQLAKLAHGLLSGKYSLPVQQKQEGVPPRMFKMVIAASHPEFSSMRQQALKTVDFAIGHWFNTNVEDALEFFLHFLDQVERANTGNPALDPSRSFKFVIEERLQCPSGKVAYNKRSDYILSLNIPLHEATNKEQLEAFNKTKAEKKAEGKDLDSGEIVRPRVPLEACLASFSSTEEIHDFYSSALNTKTTAIKTAGLATFPDYLVLHMRKFVMEEGWVPKKLDVYIDVPDVIDITYMRSKGLQPGEELLPETGPTGEVESTQLVASEDIVSKLAAMGFNYLHCQKAVINTANAGVEEAMTWLLSHMDDPDIDEPISHNSHAMELQSVDETSVETLISFGFHEEVARMALKASGGNIEKATDWIFSHPEASSSMDTDATSNGVQDSDPGVPDGSGRYKLMAFISHMGPSTHCGHYVAHVHKDGKWVIFNDSKVGASVDPPKDMGYLYFYERIVD</sequence>
<evidence type="ECO:0000313" key="20">
    <source>
        <dbReference type="EMBL" id="KAG6538035.1"/>
    </source>
</evidence>
<dbReference type="FunFam" id="3.30.40.10:FF:000371">
    <property type="entry name" value="Ubiquitin carboxyl-terminal hydrolase"/>
    <property type="match status" value="1"/>
</dbReference>
<evidence type="ECO:0000256" key="3">
    <source>
        <dbReference type="ARBA" id="ARBA00022670"/>
    </source>
</evidence>
<keyword evidence="5" id="KW-0677">Repeat</keyword>
<evidence type="ECO:0000256" key="13">
    <source>
        <dbReference type="PIRSR" id="PIRSR016308-3"/>
    </source>
</evidence>
<keyword evidence="8 11" id="KW-0378">Hydrolase</keyword>
<protein>
    <recommendedName>
        <fullName evidence="11 15">Ubiquitin carboxyl-terminal hydrolase</fullName>
        <ecNumber evidence="11 15">3.4.19.12</ecNumber>
    </recommendedName>
</protein>
<dbReference type="FunFam" id="3.30.40.10:FF:000026">
    <property type="entry name" value="Ubiquitin carboxyl-terminal hydrolase"/>
    <property type="match status" value="1"/>
</dbReference>
<dbReference type="PROSITE" id="PS00973">
    <property type="entry name" value="USP_2"/>
    <property type="match status" value="1"/>
</dbReference>
<feature type="domain" description="UBA" evidence="17">
    <location>
        <begin position="690"/>
        <end position="730"/>
    </location>
</feature>
<accession>A0A8J5M9X8</accession>
<dbReference type="GO" id="GO:0004843">
    <property type="term" value="F:cysteine-type deubiquitinase activity"/>
    <property type="evidence" value="ECO:0007669"/>
    <property type="project" value="UniProtKB-UniRule"/>
</dbReference>
<comment type="catalytic activity">
    <reaction evidence="1 11 15">
        <text>Thiol-dependent hydrolysis of ester, thioester, amide, peptide and isopeptide bonds formed by the C-terminal Gly of ubiquitin (a 76-residue protein attached to proteins as an intracellular targeting signal).</text>
        <dbReference type="EC" id="3.4.19.12"/>
    </reaction>
</comment>
<dbReference type="InterPro" id="IPR038765">
    <property type="entry name" value="Papain-like_cys_pep_sf"/>
</dbReference>
<dbReference type="AlphaFoldDB" id="A0A8J5M9X8"/>
<evidence type="ECO:0000256" key="15">
    <source>
        <dbReference type="RuleBase" id="RU366025"/>
    </source>
</evidence>
<dbReference type="EC" id="3.4.19.12" evidence="11 15"/>
<gene>
    <name evidence="20" type="ORF">ZIOFF_003138</name>
</gene>
<evidence type="ECO:0000256" key="14">
    <source>
        <dbReference type="PROSITE-ProRule" id="PRU00502"/>
    </source>
</evidence>
<dbReference type="Pfam" id="PF17807">
    <property type="entry name" value="zf-UBP_var"/>
    <property type="match status" value="1"/>
</dbReference>
<dbReference type="InterPro" id="IPR009060">
    <property type="entry name" value="UBA-like_sf"/>
</dbReference>
<evidence type="ECO:0000256" key="6">
    <source>
        <dbReference type="ARBA" id="ARBA00022771"/>
    </source>
</evidence>
<dbReference type="Pfam" id="PF02148">
    <property type="entry name" value="zf-UBP"/>
    <property type="match status" value="1"/>
</dbReference>
<dbReference type="Gene3D" id="3.30.40.10">
    <property type="entry name" value="Zinc/RING finger domain, C3HC4 (zinc finger)"/>
    <property type="match status" value="2"/>
</dbReference>
<dbReference type="Proteomes" id="UP000734854">
    <property type="component" value="Unassembled WGS sequence"/>
</dbReference>
<evidence type="ECO:0000256" key="4">
    <source>
        <dbReference type="ARBA" id="ARBA00022723"/>
    </source>
</evidence>
<feature type="domain" description="UBP-type" evidence="19">
    <location>
        <begin position="156"/>
        <end position="272"/>
    </location>
</feature>
<evidence type="ECO:0000256" key="16">
    <source>
        <dbReference type="SAM" id="MobiDB-lite"/>
    </source>
</evidence>
<keyword evidence="6 14" id="KW-0863">Zinc-finger</keyword>
<keyword evidence="9 11" id="KW-0788">Thiol protease</keyword>
<evidence type="ECO:0000259" key="18">
    <source>
        <dbReference type="PROSITE" id="PS50235"/>
    </source>
</evidence>
<name>A0A8J5M9X8_ZINOF</name>
<evidence type="ECO:0000256" key="10">
    <source>
        <dbReference type="ARBA" id="ARBA00022833"/>
    </source>
</evidence>
<feature type="binding site" evidence="13">
    <location>
        <position position="200"/>
    </location>
    <ligand>
        <name>Zn(2+)</name>
        <dbReference type="ChEBI" id="CHEBI:29105"/>
    </ligand>
</feature>
<dbReference type="PIRSF" id="PIRSF016308">
    <property type="entry name" value="UBP"/>
    <property type="match status" value="1"/>
</dbReference>
<evidence type="ECO:0000256" key="8">
    <source>
        <dbReference type="ARBA" id="ARBA00022801"/>
    </source>
</evidence>
<proteinExistence type="inferred from homology"/>
<dbReference type="GO" id="GO:0008270">
    <property type="term" value="F:zinc ion binding"/>
    <property type="evidence" value="ECO:0007669"/>
    <property type="project" value="UniProtKB-UniRule"/>
</dbReference>
<evidence type="ECO:0000256" key="7">
    <source>
        <dbReference type="ARBA" id="ARBA00022786"/>
    </source>
</evidence>
<feature type="region of interest" description="Disordered" evidence="16">
    <location>
        <begin position="734"/>
        <end position="753"/>
    </location>
</feature>
<dbReference type="CDD" id="cd02658">
    <property type="entry name" value="Peptidase_C19B"/>
    <property type="match status" value="1"/>
</dbReference>
<dbReference type="SUPFAM" id="SSF46934">
    <property type="entry name" value="UBA-like"/>
    <property type="match status" value="1"/>
</dbReference>
<dbReference type="InterPro" id="IPR016652">
    <property type="entry name" value="Ubiquitinyl_hydrolase"/>
</dbReference>
<keyword evidence="10 11" id="KW-0862">Zinc</keyword>
<keyword evidence="21" id="KW-1185">Reference proteome</keyword>
<reference evidence="20 21" key="1">
    <citation type="submission" date="2020-08" db="EMBL/GenBank/DDBJ databases">
        <title>Plant Genome Project.</title>
        <authorList>
            <person name="Zhang R.-G."/>
        </authorList>
    </citation>
    <scope>NUCLEOTIDE SEQUENCE [LARGE SCALE GENOMIC DNA]</scope>
    <source>
        <tissue evidence="20">Rhizome</tissue>
    </source>
</reference>
<keyword evidence="3 11" id="KW-0645">Protease</keyword>
<dbReference type="GO" id="GO:0016579">
    <property type="term" value="P:protein deubiquitination"/>
    <property type="evidence" value="ECO:0007669"/>
    <property type="project" value="InterPro"/>
</dbReference>
<feature type="binding site" evidence="13">
    <location>
        <position position="213"/>
    </location>
    <ligand>
        <name>Zn(2+)</name>
        <dbReference type="ChEBI" id="CHEBI:29105"/>
    </ligand>
</feature>
<evidence type="ECO:0000256" key="2">
    <source>
        <dbReference type="ARBA" id="ARBA00009085"/>
    </source>
</evidence>
<dbReference type="PROSITE" id="PS50271">
    <property type="entry name" value="ZF_UBP"/>
    <property type="match status" value="1"/>
</dbReference>
<evidence type="ECO:0000313" key="21">
    <source>
        <dbReference type="Proteomes" id="UP000734854"/>
    </source>
</evidence>
<dbReference type="EMBL" id="JACMSC010000001">
    <property type="protein sequence ID" value="KAG6538035.1"/>
    <property type="molecule type" value="Genomic_DNA"/>
</dbReference>
<dbReference type="SMART" id="SM00290">
    <property type="entry name" value="ZnF_UBP"/>
    <property type="match status" value="1"/>
</dbReference>
<dbReference type="PROSITE" id="PS50030">
    <property type="entry name" value="UBA"/>
    <property type="match status" value="2"/>
</dbReference>
<dbReference type="FunFam" id="1.10.8.10:FF:000086">
    <property type="entry name" value="Ubiquitin carboxyl-terminal hydrolase"/>
    <property type="match status" value="1"/>
</dbReference>
<dbReference type="Gene3D" id="1.10.8.10">
    <property type="entry name" value="DNA helicase RuvA subunit, C-terminal domain"/>
    <property type="match status" value="2"/>
</dbReference>
<dbReference type="PANTHER" id="PTHR21646">
    <property type="entry name" value="UBIQUITIN CARBOXYL-TERMINAL HYDROLASE"/>
    <property type="match status" value="1"/>
</dbReference>
<dbReference type="InterPro" id="IPR015940">
    <property type="entry name" value="UBA"/>
</dbReference>
<comment type="caution">
    <text evidence="20">The sequence shown here is derived from an EMBL/GenBank/DDBJ whole genome shotgun (WGS) entry which is preliminary data.</text>
</comment>
<dbReference type="InterPro" id="IPR018200">
    <property type="entry name" value="USP_CS"/>
</dbReference>
<evidence type="ECO:0000256" key="9">
    <source>
        <dbReference type="ARBA" id="ARBA00022807"/>
    </source>
</evidence>
<dbReference type="InterPro" id="IPR013083">
    <property type="entry name" value="Znf_RING/FYVE/PHD"/>
</dbReference>
<evidence type="ECO:0000256" key="5">
    <source>
        <dbReference type="ARBA" id="ARBA00022737"/>
    </source>
</evidence>
<dbReference type="Pfam" id="PF00627">
    <property type="entry name" value="UBA"/>
    <property type="match status" value="1"/>
</dbReference>
<dbReference type="Gene3D" id="3.90.70.10">
    <property type="entry name" value="Cysteine proteinases"/>
    <property type="match status" value="1"/>
</dbReference>
<dbReference type="InterPro" id="IPR028889">
    <property type="entry name" value="USP"/>
</dbReference>
<evidence type="ECO:0000259" key="19">
    <source>
        <dbReference type="PROSITE" id="PS50271"/>
    </source>
</evidence>
<dbReference type="PANTHER" id="PTHR21646:SF10">
    <property type="entry name" value="UBIQUITIN CARBOXYL-TERMINAL HYDROLASE 14"/>
    <property type="match status" value="1"/>
</dbReference>
<dbReference type="InterPro" id="IPR001394">
    <property type="entry name" value="Peptidase_C19_UCH"/>
</dbReference>
<feature type="binding site" evidence="13">
    <location>
        <position position="180"/>
    </location>
    <ligand>
        <name>Zn(2+)</name>
        <dbReference type="ChEBI" id="CHEBI:29105"/>
    </ligand>
</feature>
<dbReference type="InterPro" id="IPR041432">
    <property type="entry name" value="UBP13_Znf-UBP_var"/>
</dbReference>
<keyword evidence="7 11" id="KW-0833">Ubl conjugation pathway</keyword>
<dbReference type="Pfam" id="PF00443">
    <property type="entry name" value="UCH"/>
    <property type="match status" value="1"/>
</dbReference>
<comment type="function">
    <text evidence="15">Recognizes and hydrolyzes the peptide bond at the C-terminal Gly of ubiquitin. Involved in the processing of poly-ubiquitin precursors as well as that of ubiquitinated proteins.</text>
</comment>
<dbReference type="PROSITE" id="PS50235">
    <property type="entry name" value="USP_3"/>
    <property type="match status" value="1"/>
</dbReference>
<dbReference type="SMART" id="SM00165">
    <property type="entry name" value="UBA"/>
    <property type="match status" value="2"/>
</dbReference>
<organism evidence="20 21">
    <name type="scientific">Zingiber officinale</name>
    <name type="common">Ginger</name>
    <name type="synonym">Amomum zingiber</name>
    <dbReference type="NCBI Taxonomy" id="94328"/>
    <lineage>
        <taxon>Eukaryota</taxon>
        <taxon>Viridiplantae</taxon>
        <taxon>Streptophyta</taxon>
        <taxon>Embryophyta</taxon>
        <taxon>Tracheophyta</taxon>
        <taxon>Spermatophyta</taxon>
        <taxon>Magnoliopsida</taxon>
        <taxon>Liliopsida</taxon>
        <taxon>Zingiberales</taxon>
        <taxon>Zingiberaceae</taxon>
        <taxon>Zingiber</taxon>
    </lineage>
</organism>
<comment type="similarity">
    <text evidence="2 11 15">Belongs to the peptidase C19 family.</text>
</comment>
<evidence type="ECO:0000256" key="12">
    <source>
        <dbReference type="PIRSR" id="PIRSR016308-1"/>
    </source>
</evidence>
<feature type="domain" description="UBA" evidence="17">
    <location>
        <begin position="628"/>
        <end position="669"/>
    </location>
</feature>
<feature type="compositionally biased region" description="Polar residues" evidence="16">
    <location>
        <begin position="734"/>
        <end position="747"/>
    </location>
</feature>
<dbReference type="FunFam" id="3.90.70.10:FF:000099">
    <property type="entry name" value="Ubiquitin carboxyl-terminal hydrolase"/>
    <property type="match status" value="1"/>
</dbReference>
<dbReference type="InterPro" id="IPR001607">
    <property type="entry name" value="Znf_UBP"/>
</dbReference>
<evidence type="ECO:0000256" key="1">
    <source>
        <dbReference type="ARBA" id="ARBA00000707"/>
    </source>
</evidence>
<dbReference type="GO" id="GO:0006508">
    <property type="term" value="P:proteolysis"/>
    <property type="evidence" value="ECO:0007669"/>
    <property type="project" value="UniProtKB-KW"/>
</dbReference>
<feature type="active site" description="Nucleophile" evidence="12">
    <location>
        <position position="323"/>
    </location>
</feature>
<evidence type="ECO:0000256" key="11">
    <source>
        <dbReference type="PIRNR" id="PIRNR016308"/>
    </source>
</evidence>
<dbReference type="SUPFAM" id="SSF57850">
    <property type="entry name" value="RING/U-box"/>
    <property type="match status" value="1"/>
</dbReference>
<dbReference type="InterPro" id="IPR050185">
    <property type="entry name" value="Ub_carboxyl-term_hydrolase"/>
</dbReference>